<comment type="caution">
    <text evidence="7">The sequence shown here is derived from an EMBL/GenBank/DDBJ whole genome shotgun (WGS) entry which is preliminary data.</text>
</comment>
<comment type="subcellular location">
    <subcellularLocation>
        <location evidence="1">Cell outer membrane</location>
    </subcellularLocation>
</comment>
<gene>
    <name evidence="7" type="ORF">GCM10023143_26000</name>
</gene>
<feature type="domain" description="Outer membrane protein beta-barrel" evidence="6">
    <location>
        <begin position="459"/>
        <end position="914"/>
    </location>
</feature>
<evidence type="ECO:0000313" key="8">
    <source>
        <dbReference type="Proteomes" id="UP001501207"/>
    </source>
</evidence>
<accession>A0ABP8G159</accession>
<dbReference type="Proteomes" id="UP001501207">
    <property type="component" value="Unassembled WGS sequence"/>
</dbReference>
<evidence type="ECO:0000313" key="7">
    <source>
        <dbReference type="EMBL" id="GAA4314928.1"/>
    </source>
</evidence>
<feature type="signal peptide" evidence="5">
    <location>
        <begin position="1"/>
        <end position="23"/>
    </location>
</feature>
<evidence type="ECO:0000256" key="1">
    <source>
        <dbReference type="ARBA" id="ARBA00004442"/>
    </source>
</evidence>
<keyword evidence="8" id="KW-1185">Reference proteome</keyword>
<evidence type="ECO:0000256" key="2">
    <source>
        <dbReference type="ARBA" id="ARBA00023136"/>
    </source>
</evidence>
<keyword evidence="5" id="KW-0732">Signal</keyword>
<keyword evidence="2" id="KW-0472">Membrane</keyword>
<keyword evidence="7" id="KW-0675">Receptor</keyword>
<evidence type="ECO:0000256" key="5">
    <source>
        <dbReference type="SAM" id="SignalP"/>
    </source>
</evidence>
<dbReference type="InterPro" id="IPR041700">
    <property type="entry name" value="OMP_b-brl_3"/>
</dbReference>
<feature type="region of interest" description="Disordered" evidence="4">
    <location>
        <begin position="923"/>
        <end position="954"/>
    </location>
</feature>
<dbReference type="Gene3D" id="2.60.40.1120">
    <property type="entry name" value="Carboxypeptidase-like, regulatory domain"/>
    <property type="match status" value="1"/>
</dbReference>
<organism evidence="7 8">
    <name type="scientific">Compostibacter hankyongensis</name>
    <dbReference type="NCBI Taxonomy" id="1007089"/>
    <lineage>
        <taxon>Bacteria</taxon>
        <taxon>Pseudomonadati</taxon>
        <taxon>Bacteroidota</taxon>
        <taxon>Chitinophagia</taxon>
        <taxon>Chitinophagales</taxon>
        <taxon>Chitinophagaceae</taxon>
        <taxon>Compostibacter</taxon>
    </lineage>
</organism>
<reference evidence="8" key="1">
    <citation type="journal article" date="2019" name="Int. J. Syst. Evol. Microbiol.">
        <title>The Global Catalogue of Microorganisms (GCM) 10K type strain sequencing project: providing services to taxonomists for standard genome sequencing and annotation.</title>
        <authorList>
            <consortium name="The Broad Institute Genomics Platform"/>
            <consortium name="The Broad Institute Genome Sequencing Center for Infectious Disease"/>
            <person name="Wu L."/>
            <person name="Ma J."/>
        </authorList>
    </citation>
    <scope>NUCLEOTIDE SEQUENCE [LARGE SCALE GENOMIC DNA]</scope>
    <source>
        <strain evidence="8">JCM 17664</strain>
    </source>
</reference>
<dbReference type="SUPFAM" id="SSF49478">
    <property type="entry name" value="Cna protein B-type domain"/>
    <property type="match status" value="1"/>
</dbReference>
<dbReference type="EMBL" id="BAABFN010000006">
    <property type="protein sequence ID" value="GAA4314928.1"/>
    <property type="molecule type" value="Genomic_DNA"/>
</dbReference>
<evidence type="ECO:0000259" key="6">
    <source>
        <dbReference type="Pfam" id="PF14905"/>
    </source>
</evidence>
<proteinExistence type="predicted"/>
<evidence type="ECO:0000256" key="4">
    <source>
        <dbReference type="SAM" id="MobiDB-lite"/>
    </source>
</evidence>
<dbReference type="InterPro" id="IPR036942">
    <property type="entry name" value="Beta-barrel_TonB_sf"/>
</dbReference>
<sequence>MSKSLQKLLLCVLLIFPALCLRAQDSTAFIQGNVEGERARQSLSYATVVLQTARDSSVLQTVLTDEKGAFLLPNVKPGSYRLVVTYLGYHNLDTSFSLKTAGLNLGTLVLPDEGIKLGTVVVKDERPPVKMSGDTLQYNAGSFPTKENAVVEDVLKKLPGVEVDKDGKITAQGEEVQQVLVDGKPFFGDDPKVTTKNLPSDMIEQIQIFDKSSDQSEFTGINDGNTKKTINLTIKKDRKRGLFGRATAGYGTDDRYQLNAMVNSFKDEQRLSFLGGGNNVNNLGFSFRDIRSTMGGGGGGRGGRGGGGFRGGGGGGGMFSGGGGNGITTNWMGGLNYHDNWSPKLEVYGSYFANSTNTNTAQLSSRQNILKDTSFFQNSRDSSLNRSVDHRFNLNMEYTIDTMNSIIFRPSIGYTTNDYSTQSTSESLSDKQALVNNSTSSFASHNTSPSLSGNLLYRHKFHKKGRTFSVNLSGSYNKNDGSSVNRSENGYFIGTDSASQEIIDQHSTLNSVNQSWGASVSYTEPLFKDHYLEFEYAYNQNKSNSDKATYNFNPASKEYDDYDSTYSNIFKNTFNTQRGSVNFVGNKEKYDYTIGVSAQDSRMRSNWENHDSVITQHTVNFYPQVNFHYNFSNTKRLRLEYQGATQQPSISQLQPVPDNTDVLNIQVGNPDLKPSFSNSVRLHYNSFNQENFSGIFSSLNFSTVSNQIVNSTTFTDSGKQYIKPVNVNGSYQLNGFTFLSLPLDKLHMKVSPGTSVSFSRNVGFVNGDKNFSNNFSLGPRLRLSYDLEDLLDLNVGGNVNYNHVVNSLQSSQNQEYFTYNLSLDFEYHLPLGFLVGSDFSYITNTGLTAGYNQSVAMWNAYIGKDLLKKKATIKLQAFDLLNQNVSINRDVQPTYIEDTQNMVLTQYFLLTFTFNLNRIGGRSGGDREYHRGPGGPGGGMHIMRGGGPPPPPGG</sequence>
<feature type="chain" id="PRO_5045911409" evidence="5">
    <location>
        <begin position="24"/>
        <end position="954"/>
    </location>
</feature>
<dbReference type="RefSeq" id="WP_344979999.1">
    <property type="nucleotide sequence ID" value="NZ_BAABFN010000006.1"/>
</dbReference>
<dbReference type="Pfam" id="PF14905">
    <property type="entry name" value="OMP_b-brl_3"/>
    <property type="match status" value="1"/>
</dbReference>
<evidence type="ECO:0000256" key="3">
    <source>
        <dbReference type="ARBA" id="ARBA00023237"/>
    </source>
</evidence>
<dbReference type="SUPFAM" id="SSF56935">
    <property type="entry name" value="Porins"/>
    <property type="match status" value="1"/>
</dbReference>
<feature type="compositionally biased region" description="Gly residues" evidence="4">
    <location>
        <begin position="932"/>
        <end position="946"/>
    </location>
</feature>
<dbReference type="Pfam" id="PF13620">
    <property type="entry name" value="CarboxypepD_reg"/>
    <property type="match status" value="1"/>
</dbReference>
<keyword evidence="3" id="KW-0998">Cell outer membrane</keyword>
<protein>
    <submittedName>
        <fullName evidence="7">TonB-dependent receptor</fullName>
    </submittedName>
</protein>
<dbReference type="Gene3D" id="2.40.170.20">
    <property type="entry name" value="TonB-dependent receptor, beta-barrel domain"/>
    <property type="match status" value="1"/>
</dbReference>
<name>A0ABP8G159_9BACT</name>